<keyword evidence="2" id="KW-0560">Oxidoreductase</keyword>
<dbReference type="FunFam" id="3.40.50.720:FF:000084">
    <property type="entry name" value="Short-chain dehydrogenase reductase"/>
    <property type="match status" value="1"/>
</dbReference>
<dbReference type="EMBL" id="QKZV01000008">
    <property type="protein sequence ID" value="PZX60857.1"/>
    <property type="molecule type" value="Genomic_DNA"/>
</dbReference>
<dbReference type="Pfam" id="PF13561">
    <property type="entry name" value="adh_short_C2"/>
    <property type="match status" value="1"/>
</dbReference>
<dbReference type="PANTHER" id="PTHR24321:SF8">
    <property type="entry name" value="ESTRADIOL 17-BETA-DEHYDROGENASE 8-RELATED"/>
    <property type="match status" value="1"/>
</dbReference>
<comment type="caution">
    <text evidence="3">The sequence shown here is derived from an EMBL/GenBank/DDBJ whole genome shotgun (WGS) entry which is preliminary data.</text>
</comment>
<dbReference type="PROSITE" id="PS00061">
    <property type="entry name" value="ADH_SHORT"/>
    <property type="match status" value="1"/>
</dbReference>
<dbReference type="AlphaFoldDB" id="A0A2W7S0D8"/>
<dbReference type="GO" id="GO:0016491">
    <property type="term" value="F:oxidoreductase activity"/>
    <property type="evidence" value="ECO:0007669"/>
    <property type="project" value="UniProtKB-KW"/>
</dbReference>
<proteinExistence type="inferred from homology"/>
<dbReference type="SUPFAM" id="SSF51735">
    <property type="entry name" value="NAD(P)-binding Rossmann-fold domains"/>
    <property type="match status" value="1"/>
</dbReference>
<dbReference type="InterPro" id="IPR020904">
    <property type="entry name" value="Sc_DH/Rdtase_CS"/>
</dbReference>
<name>A0A2W7S0D8_9BACT</name>
<sequence length="248" mass="25509">MTMNNKVAVVTGAASGIGKATAELLAKQGAKVVISDIQEVEGKALADSINSNGGKALFIKADVGNASEMEALIIETVKNFGALHIAVNNAGIGGESNAVADMSIEGWLKVININLNSIFFGMKYQIQAMLNTGGGSIVNISSILGSVGFANAAAYTAAKHGIIGLTQTAALEYAAKNIRINAVGPGFIDTPLLNGLDASLKQQIIALHPIGRLGKSEEVAALIEWLASDAASFVTGSYYAIDGGYLAR</sequence>
<dbReference type="InterPro" id="IPR036291">
    <property type="entry name" value="NAD(P)-bd_dom_sf"/>
</dbReference>
<dbReference type="InterPro" id="IPR002347">
    <property type="entry name" value="SDR_fam"/>
</dbReference>
<keyword evidence="4" id="KW-1185">Reference proteome</keyword>
<dbReference type="PRINTS" id="PR00081">
    <property type="entry name" value="GDHRDH"/>
</dbReference>
<organism evidence="3 4">
    <name type="scientific">Hydrotalea sandarakina</name>
    <dbReference type="NCBI Taxonomy" id="1004304"/>
    <lineage>
        <taxon>Bacteria</taxon>
        <taxon>Pseudomonadati</taxon>
        <taxon>Bacteroidota</taxon>
        <taxon>Chitinophagia</taxon>
        <taxon>Chitinophagales</taxon>
        <taxon>Chitinophagaceae</taxon>
        <taxon>Hydrotalea</taxon>
    </lineage>
</organism>
<dbReference type="PRINTS" id="PR00080">
    <property type="entry name" value="SDRFAMILY"/>
</dbReference>
<evidence type="ECO:0000256" key="1">
    <source>
        <dbReference type="ARBA" id="ARBA00006484"/>
    </source>
</evidence>
<gene>
    <name evidence="3" type="ORF">LX80_02341</name>
</gene>
<evidence type="ECO:0000313" key="3">
    <source>
        <dbReference type="EMBL" id="PZX60857.1"/>
    </source>
</evidence>
<dbReference type="Proteomes" id="UP000249720">
    <property type="component" value="Unassembled WGS sequence"/>
</dbReference>
<comment type="similarity">
    <text evidence="1">Belongs to the short-chain dehydrogenases/reductases (SDR) family.</text>
</comment>
<dbReference type="PANTHER" id="PTHR24321">
    <property type="entry name" value="DEHYDROGENASES, SHORT CHAIN"/>
    <property type="match status" value="1"/>
</dbReference>
<reference evidence="3 4" key="1">
    <citation type="submission" date="2018-06" db="EMBL/GenBank/DDBJ databases">
        <title>Genomic Encyclopedia of Archaeal and Bacterial Type Strains, Phase II (KMG-II): from individual species to whole genera.</title>
        <authorList>
            <person name="Goeker M."/>
        </authorList>
    </citation>
    <scope>NUCLEOTIDE SEQUENCE [LARGE SCALE GENOMIC DNA]</scope>
    <source>
        <strain evidence="3 4">DSM 23241</strain>
    </source>
</reference>
<evidence type="ECO:0000313" key="4">
    <source>
        <dbReference type="Proteomes" id="UP000249720"/>
    </source>
</evidence>
<accession>A0A2W7S0D8</accession>
<dbReference type="Gene3D" id="3.40.50.720">
    <property type="entry name" value="NAD(P)-binding Rossmann-like Domain"/>
    <property type="match status" value="1"/>
</dbReference>
<dbReference type="NCBIfam" id="NF005559">
    <property type="entry name" value="PRK07231.1"/>
    <property type="match status" value="1"/>
</dbReference>
<evidence type="ECO:0000256" key="2">
    <source>
        <dbReference type="ARBA" id="ARBA00023002"/>
    </source>
</evidence>
<dbReference type="OrthoDB" id="597477at2"/>
<protein>
    <submittedName>
        <fullName evidence="3">NAD(P)-dependent dehydrogenase (Short-subunit alcohol dehydrogenase family)</fullName>
    </submittedName>
</protein>
<dbReference type="NCBIfam" id="NF009466">
    <property type="entry name" value="PRK12826.1-2"/>
    <property type="match status" value="1"/>
</dbReference>